<feature type="chain" id="PRO_5045488601" description="DUF3828 domain-containing protein" evidence="1">
    <location>
        <begin position="27"/>
        <end position="143"/>
    </location>
</feature>
<evidence type="ECO:0000313" key="2">
    <source>
        <dbReference type="EMBL" id="MDR6294471.1"/>
    </source>
</evidence>
<evidence type="ECO:0000256" key="1">
    <source>
        <dbReference type="SAM" id="SignalP"/>
    </source>
</evidence>
<keyword evidence="1" id="KW-0732">Signal</keyword>
<evidence type="ECO:0008006" key="4">
    <source>
        <dbReference type="Google" id="ProtNLM"/>
    </source>
</evidence>
<accession>A0ABU1K0S3</accession>
<organism evidence="2 3">
    <name type="scientific">Inquilinus ginsengisoli</name>
    <dbReference type="NCBI Taxonomy" id="363840"/>
    <lineage>
        <taxon>Bacteria</taxon>
        <taxon>Pseudomonadati</taxon>
        <taxon>Pseudomonadota</taxon>
        <taxon>Alphaproteobacteria</taxon>
        <taxon>Rhodospirillales</taxon>
        <taxon>Rhodospirillaceae</taxon>
        <taxon>Inquilinus</taxon>
    </lineage>
</organism>
<proteinExistence type="predicted"/>
<dbReference type="InterPro" id="IPR006311">
    <property type="entry name" value="TAT_signal"/>
</dbReference>
<keyword evidence="3" id="KW-1185">Reference proteome</keyword>
<comment type="caution">
    <text evidence="2">The sequence shown here is derived from an EMBL/GenBank/DDBJ whole genome shotgun (WGS) entry which is preliminary data.</text>
</comment>
<reference evidence="2 3" key="1">
    <citation type="submission" date="2023-07" db="EMBL/GenBank/DDBJ databases">
        <title>Sorghum-associated microbial communities from plants grown in Nebraska, USA.</title>
        <authorList>
            <person name="Schachtman D."/>
        </authorList>
    </citation>
    <scope>NUCLEOTIDE SEQUENCE [LARGE SCALE GENOMIC DNA]</scope>
    <source>
        <strain evidence="2 3">584</strain>
    </source>
</reference>
<feature type="signal peptide" evidence="1">
    <location>
        <begin position="1"/>
        <end position="26"/>
    </location>
</feature>
<name>A0ABU1K0S3_9PROT</name>
<gene>
    <name evidence="2" type="ORF">E9232_007025</name>
</gene>
<dbReference type="Proteomes" id="UP001262410">
    <property type="component" value="Unassembled WGS sequence"/>
</dbReference>
<dbReference type="RefSeq" id="WP_309802011.1">
    <property type="nucleotide sequence ID" value="NZ_JAVDPW010000020.1"/>
</dbReference>
<dbReference type="PROSITE" id="PS51318">
    <property type="entry name" value="TAT"/>
    <property type="match status" value="1"/>
</dbReference>
<sequence length="143" mass="15372">MAARRHALLAAAILALAGAMPAVAQAATACPSQDFKAFYAAFADSAELQRAFTARPLASDTIDAAADPEPRTVTTMLDGAALAFPVLPTAAERKHDRLETRIATLSATEFEVTLAVADTDQQLRFLFRKTACWELYRKADDSL</sequence>
<evidence type="ECO:0000313" key="3">
    <source>
        <dbReference type="Proteomes" id="UP001262410"/>
    </source>
</evidence>
<protein>
    <recommendedName>
        <fullName evidence="4">DUF3828 domain-containing protein</fullName>
    </recommendedName>
</protein>
<dbReference type="EMBL" id="JAVDPW010000020">
    <property type="protein sequence ID" value="MDR6294471.1"/>
    <property type="molecule type" value="Genomic_DNA"/>
</dbReference>
<dbReference type="PROSITE" id="PS51257">
    <property type="entry name" value="PROKAR_LIPOPROTEIN"/>
    <property type="match status" value="1"/>
</dbReference>